<proteinExistence type="predicted"/>
<dbReference type="AlphaFoldDB" id="A0AAV4Q385"/>
<keyword evidence="2" id="KW-1185">Reference proteome</keyword>
<gene>
    <name evidence="1" type="ORF">CEXT_509161</name>
</gene>
<accession>A0AAV4Q385</accession>
<evidence type="ECO:0000313" key="1">
    <source>
        <dbReference type="EMBL" id="GIY02480.1"/>
    </source>
</evidence>
<comment type="caution">
    <text evidence="1">The sequence shown here is derived from an EMBL/GenBank/DDBJ whole genome shotgun (WGS) entry which is preliminary data.</text>
</comment>
<dbReference type="EMBL" id="BPLR01005449">
    <property type="protein sequence ID" value="GIY02480.1"/>
    <property type="molecule type" value="Genomic_DNA"/>
</dbReference>
<organism evidence="1 2">
    <name type="scientific">Caerostris extrusa</name>
    <name type="common">Bark spider</name>
    <name type="synonym">Caerostris bankana</name>
    <dbReference type="NCBI Taxonomy" id="172846"/>
    <lineage>
        <taxon>Eukaryota</taxon>
        <taxon>Metazoa</taxon>
        <taxon>Ecdysozoa</taxon>
        <taxon>Arthropoda</taxon>
        <taxon>Chelicerata</taxon>
        <taxon>Arachnida</taxon>
        <taxon>Araneae</taxon>
        <taxon>Araneomorphae</taxon>
        <taxon>Entelegynae</taxon>
        <taxon>Araneoidea</taxon>
        <taxon>Araneidae</taxon>
        <taxon>Caerostris</taxon>
    </lineage>
</organism>
<dbReference type="Proteomes" id="UP001054945">
    <property type="component" value="Unassembled WGS sequence"/>
</dbReference>
<name>A0AAV4Q385_CAEEX</name>
<evidence type="ECO:0000313" key="2">
    <source>
        <dbReference type="Proteomes" id="UP001054945"/>
    </source>
</evidence>
<sequence>MFFRNLQFNHKLQTRVRSHESECIRNFQKRISVTLRPCSALSNEFLMEVFETTSSRVFLRPCRDDGFRYAVQKIPPMDMSSQASENVALTVEANDMRLPKTLQMMDFGMLNKKIPPMDICSQASENLALTVEVNGIRADK</sequence>
<protein>
    <submittedName>
        <fullName evidence="1">Uncharacterized protein</fullName>
    </submittedName>
</protein>
<reference evidence="1 2" key="1">
    <citation type="submission" date="2021-06" db="EMBL/GenBank/DDBJ databases">
        <title>Caerostris extrusa draft genome.</title>
        <authorList>
            <person name="Kono N."/>
            <person name="Arakawa K."/>
        </authorList>
    </citation>
    <scope>NUCLEOTIDE SEQUENCE [LARGE SCALE GENOMIC DNA]</scope>
</reference>